<evidence type="ECO:0000313" key="1">
    <source>
        <dbReference type="EMBL" id="KAF2755680.1"/>
    </source>
</evidence>
<proteinExistence type="predicted"/>
<dbReference type="PANTHER" id="PTHR24148:SF82">
    <property type="entry name" value="HETEROKARYON INCOMPATIBILITY DOMAIN-CONTAINING PROTEIN"/>
    <property type="match status" value="1"/>
</dbReference>
<organism evidence="1 2">
    <name type="scientific">Pseudovirgaria hyperparasitica</name>
    <dbReference type="NCBI Taxonomy" id="470096"/>
    <lineage>
        <taxon>Eukaryota</taxon>
        <taxon>Fungi</taxon>
        <taxon>Dikarya</taxon>
        <taxon>Ascomycota</taxon>
        <taxon>Pezizomycotina</taxon>
        <taxon>Dothideomycetes</taxon>
        <taxon>Dothideomycetes incertae sedis</taxon>
        <taxon>Acrospermales</taxon>
        <taxon>Acrospermaceae</taxon>
        <taxon>Pseudovirgaria</taxon>
    </lineage>
</organism>
<gene>
    <name evidence="1" type="ORF">EJ05DRAFT_478640</name>
</gene>
<sequence>MVTDYNLSVLDVYRSATLRLLHNDLEMLAYAGSHLRRQEWPSWIRDWRIKKNTNTLQRFNCWIPGSFFSEVCMSPKDMNVLMVSGVPISSVRTTWPVQRHGHGESRYLNLERFREYFGDSGNASIVSLEMLCRVIFARVFDEYYSPSPKPSHASFERSILELQQLVQKQSSLSIEVPTGPSSPFCETHRPCHERALFLSEHNQLGVGPKNSKPGDVVFLLLGWSNPFVLRPVRRPDGTVYQLVGECYLDGHAHDEAVLGPLPSGYEAMMYSPSRPLEEYTQAYYNTTTGDIQRLDPRILPHRSKFTEAEWNMYENEYRLTADMARKIGAPLQNISL</sequence>
<name>A0A6A6W171_9PEZI</name>
<dbReference type="AlphaFoldDB" id="A0A6A6W171"/>
<feature type="non-terminal residue" evidence="1">
    <location>
        <position position="336"/>
    </location>
</feature>
<reference evidence="1" key="1">
    <citation type="journal article" date="2020" name="Stud. Mycol.">
        <title>101 Dothideomycetes genomes: a test case for predicting lifestyles and emergence of pathogens.</title>
        <authorList>
            <person name="Haridas S."/>
            <person name="Albert R."/>
            <person name="Binder M."/>
            <person name="Bloem J."/>
            <person name="Labutti K."/>
            <person name="Salamov A."/>
            <person name="Andreopoulos B."/>
            <person name="Baker S."/>
            <person name="Barry K."/>
            <person name="Bills G."/>
            <person name="Bluhm B."/>
            <person name="Cannon C."/>
            <person name="Castanera R."/>
            <person name="Culley D."/>
            <person name="Daum C."/>
            <person name="Ezra D."/>
            <person name="Gonzalez J."/>
            <person name="Henrissat B."/>
            <person name="Kuo A."/>
            <person name="Liang C."/>
            <person name="Lipzen A."/>
            <person name="Lutzoni F."/>
            <person name="Magnuson J."/>
            <person name="Mondo S."/>
            <person name="Nolan M."/>
            <person name="Ohm R."/>
            <person name="Pangilinan J."/>
            <person name="Park H.-J."/>
            <person name="Ramirez L."/>
            <person name="Alfaro M."/>
            <person name="Sun H."/>
            <person name="Tritt A."/>
            <person name="Yoshinaga Y."/>
            <person name="Zwiers L.-H."/>
            <person name="Turgeon B."/>
            <person name="Goodwin S."/>
            <person name="Spatafora J."/>
            <person name="Crous P."/>
            <person name="Grigoriev I."/>
        </authorList>
    </citation>
    <scope>NUCLEOTIDE SEQUENCE</scope>
    <source>
        <strain evidence="1">CBS 121739</strain>
    </source>
</reference>
<dbReference type="Proteomes" id="UP000799437">
    <property type="component" value="Unassembled WGS sequence"/>
</dbReference>
<dbReference type="PANTHER" id="PTHR24148">
    <property type="entry name" value="ANKYRIN REPEAT DOMAIN-CONTAINING PROTEIN 39 HOMOLOG-RELATED"/>
    <property type="match status" value="1"/>
</dbReference>
<protein>
    <recommendedName>
        <fullName evidence="3">Heterokaryon incompatibility domain-containing protein</fullName>
    </recommendedName>
</protein>
<dbReference type="RefSeq" id="XP_033598131.1">
    <property type="nucleotide sequence ID" value="XM_033744502.1"/>
</dbReference>
<evidence type="ECO:0008006" key="3">
    <source>
        <dbReference type="Google" id="ProtNLM"/>
    </source>
</evidence>
<keyword evidence="2" id="KW-1185">Reference proteome</keyword>
<dbReference type="Pfam" id="PF26639">
    <property type="entry name" value="Het-6_barrel"/>
    <property type="match status" value="1"/>
</dbReference>
<dbReference type="EMBL" id="ML996577">
    <property type="protein sequence ID" value="KAF2755680.1"/>
    <property type="molecule type" value="Genomic_DNA"/>
</dbReference>
<evidence type="ECO:0000313" key="2">
    <source>
        <dbReference type="Proteomes" id="UP000799437"/>
    </source>
</evidence>
<accession>A0A6A6W171</accession>
<dbReference type="InterPro" id="IPR052895">
    <property type="entry name" value="HetReg/Transcr_Mod"/>
</dbReference>
<dbReference type="OrthoDB" id="2157530at2759"/>
<dbReference type="GeneID" id="54485556"/>